<feature type="transmembrane region" description="Helical" evidence="7">
    <location>
        <begin position="344"/>
        <end position="365"/>
    </location>
</feature>
<evidence type="ECO:0000256" key="2">
    <source>
        <dbReference type="ARBA" id="ARBA00022448"/>
    </source>
</evidence>
<dbReference type="EMBL" id="CAJNOE010000490">
    <property type="protein sequence ID" value="CAF1241755.1"/>
    <property type="molecule type" value="Genomic_DNA"/>
</dbReference>
<dbReference type="Pfam" id="PF00999">
    <property type="entry name" value="Na_H_Exchanger"/>
    <property type="match status" value="1"/>
</dbReference>
<evidence type="ECO:0000313" key="9">
    <source>
        <dbReference type="EMBL" id="CAF1241755.1"/>
    </source>
</evidence>
<feature type="transmembrane region" description="Helical" evidence="7">
    <location>
        <begin position="93"/>
        <end position="113"/>
    </location>
</feature>
<dbReference type="PANTHER" id="PTHR32468">
    <property type="entry name" value="CATION/H + ANTIPORTER"/>
    <property type="match status" value="1"/>
</dbReference>
<evidence type="ECO:0000313" key="10">
    <source>
        <dbReference type="EMBL" id="CAF3633576.1"/>
    </source>
</evidence>
<keyword evidence="5" id="KW-0406">Ion transport</keyword>
<feature type="transmembrane region" description="Helical" evidence="7">
    <location>
        <begin position="410"/>
        <end position="434"/>
    </location>
</feature>
<dbReference type="EMBL" id="CAJOBB010000268">
    <property type="protein sequence ID" value="CAF3633576.1"/>
    <property type="molecule type" value="Genomic_DNA"/>
</dbReference>
<evidence type="ECO:0000256" key="3">
    <source>
        <dbReference type="ARBA" id="ARBA00022692"/>
    </source>
</evidence>
<dbReference type="GO" id="GO:0015297">
    <property type="term" value="F:antiporter activity"/>
    <property type="evidence" value="ECO:0007669"/>
    <property type="project" value="InterPro"/>
</dbReference>
<keyword evidence="2" id="KW-0813">Transport</keyword>
<feature type="transmembrane region" description="Helical" evidence="7">
    <location>
        <begin position="377"/>
        <end position="398"/>
    </location>
</feature>
<dbReference type="Proteomes" id="UP000663860">
    <property type="component" value="Unassembled WGS sequence"/>
</dbReference>
<feature type="domain" description="Cation/H+ exchanger transmembrane" evidence="8">
    <location>
        <begin position="40"/>
        <end position="428"/>
    </location>
</feature>
<dbReference type="InterPro" id="IPR038770">
    <property type="entry name" value="Na+/solute_symporter_sf"/>
</dbReference>
<feature type="transmembrane region" description="Helical" evidence="7">
    <location>
        <begin position="160"/>
        <end position="180"/>
    </location>
</feature>
<dbReference type="Proteomes" id="UP000663868">
    <property type="component" value="Unassembled WGS sequence"/>
</dbReference>
<protein>
    <recommendedName>
        <fullName evidence="8">Cation/H+ exchanger transmembrane domain-containing protein</fullName>
    </recommendedName>
</protein>
<feature type="transmembrane region" description="Helical" evidence="7">
    <location>
        <begin position="261"/>
        <end position="278"/>
    </location>
</feature>
<comment type="caution">
    <text evidence="9">The sequence shown here is derived from an EMBL/GenBank/DDBJ whole genome shotgun (WGS) entry which is preliminary data.</text>
</comment>
<dbReference type="PANTHER" id="PTHR32468:SF0">
    <property type="entry name" value="K(+)_H(+) ANTIPORTER 1"/>
    <property type="match status" value="1"/>
</dbReference>
<feature type="transmembrane region" description="Helical" evidence="7">
    <location>
        <begin position="192"/>
        <end position="213"/>
    </location>
</feature>
<name>A0A814Z8J0_9BILA</name>
<feature type="transmembrane region" description="Helical" evidence="7">
    <location>
        <begin position="225"/>
        <end position="249"/>
    </location>
</feature>
<reference evidence="9" key="1">
    <citation type="submission" date="2021-02" db="EMBL/GenBank/DDBJ databases">
        <authorList>
            <person name="Nowell W R."/>
        </authorList>
    </citation>
    <scope>NUCLEOTIDE SEQUENCE</scope>
</reference>
<evidence type="ECO:0000259" key="8">
    <source>
        <dbReference type="Pfam" id="PF00999"/>
    </source>
</evidence>
<proteinExistence type="predicted"/>
<feature type="transmembrane region" description="Helical" evidence="7">
    <location>
        <begin position="125"/>
        <end position="148"/>
    </location>
</feature>
<evidence type="ECO:0000256" key="6">
    <source>
        <dbReference type="ARBA" id="ARBA00023136"/>
    </source>
</evidence>
<comment type="subcellular location">
    <subcellularLocation>
        <location evidence="1">Membrane</location>
        <topology evidence="1">Multi-pass membrane protein</topology>
    </subcellularLocation>
</comment>
<sequence length="489" mass="54696">MYYFNHAAWQPVLPISANRKSLFEDPRTDLLSIFLLQVFITLILCKILGKILSFIHQPAVIGQILAGIILGPSALGFIPGFSSFLFAPHTLDSLQLVSSLGLIFFMFYLGLKMDPNEIRHGWRQTLPIATASIAVPVAVGCVVSLWLYKMVSPDINKIAFMLFIGSGIGFSAFPVLASILQANNIITTPLGVLIISIAAIEDIVVWVILAIATALSEGGPSIGGLYTLLLTFAFLLIMFIIVRPLLSLLHRYYFRRNDEHNIYLIVICLLILVAAAFTSEIINIHAFFGSFIAGLIIPRQPKGSNLHEFLSVRIELFCIEFFLPLYFTNSGLKTHLYMLNTFQIWYTLVSLVFIVSLAKIIPVTLMTRLITRKTQTWSYAFAVGILMNTRGIVQLVVLNVGVELGILSPIIFAMFVVVAVILIFFTTPVLYVVYLKNNAITKTKEIIPPATEKPPVSKRTHLYTHPIEHIPNNRLSKPYRKWRLQTTSV</sequence>
<organism evidence="9 11">
    <name type="scientific">Adineta steineri</name>
    <dbReference type="NCBI Taxonomy" id="433720"/>
    <lineage>
        <taxon>Eukaryota</taxon>
        <taxon>Metazoa</taxon>
        <taxon>Spiralia</taxon>
        <taxon>Gnathifera</taxon>
        <taxon>Rotifera</taxon>
        <taxon>Eurotatoria</taxon>
        <taxon>Bdelloidea</taxon>
        <taxon>Adinetida</taxon>
        <taxon>Adinetidae</taxon>
        <taxon>Adineta</taxon>
    </lineage>
</organism>
<dbReference type="Gene3D" id="1.20.1530.20">
    <property type="match status" value="1"/>
</dbReference>
<keyword evidence="4 7" id="KW-1133">Transmembrane helix</keyword>
<feature type="transmembrane region" description="Helical" evidence="7">
    <location>
        <begin position="30"/>
        <end position="48"/>
    </location>
</feature>
<keyword evidence="3 7" id="KW-0812">Transmembrane</keyword>
<gene>
    <name evidence="9" type="ORF">IZO911_LOCUS30834</name>
    <name evidence="10" type="ORF">KXQ929_LOCUS6796</name>
</gene>
<dbReference type="InterPro" id="IPR050794">
    <property type="entry name" value="CPA2_transporter"/>
</dbReference>
<dbReference type="InterPro" id="IPR006153">
    <property type="entry name" value="Cation/H_exchanger_TM"/>
</dbReference>
<accession>A0A814Z8J0</accession>
<feature type="transmembrane region" description="Helical" evidence="7">
    <location>
        <begin position="60"/>
        <end position="87"/>
    </location>
</feature>
<evidence type="ECO:0000256" key="4">
    <source>
        <dbReference type="ARBA" id="ARBA00022989"/>
    </source>
</evidence>
<dbReference type="GO" id="GO:0016020">
    <property type="term" value="C:membrane"/>
    <property type="evidence" value="ECO:0007669"/>
    <property type="project" value="UniProtKB-SubCell"/>
</dbReference>
<evidence type="ECO:0000256" key="5">
    <source>
        <dbReference type="ARBA" id="ARBA00023065"/>
    </source>
</evidence>
<dbReference type="GO" id="GO:1902600">
    <property type="term" value="P:proton transmembrane transport"/>
    <property type="evidence" value="ECO:0007669"/>
    <property type="project" value="InterPro"/>
</dbReference>
<evidence type="ECO:0000313" key="11">
    <source>
        <dbReference type="Proteomes" id="UP000663860"/>
    </source>
</evidence>
<keyword evidence="6 7" id="KW-0472">Membrane</keyword>
<dbReference type="AlphaFoldDB" id="A0A814Z8J0"/>
<evidence type="ECO:0000256" key="7">
    <source>
        <dbReference type="SAM" id="Phobius"/>
    </source>
</evidence>
<evidence type="ECO:0000256" key="1">
    <source>
        <dbReference type="ARBA" id="ARBA00004141"/>
    </source>
</evidence>